<dbReference type="Gene3D" id="3.30.70.1020">
    <property type="entry name" value="Trehalose-6-phosphate phosphatase related protein, domain 2"/>
    <property type="match status" value="1"/>
</dbReference>
<keyword evidence="3" id="KW-0460">Magnesium</keyword>
<dbReference type="Proteomes" id="UP000652763">
    <property type="component" value="Unassembled WGS sequence"/>
</dbReference>
<reference evidence="4 5" key="1">
    <citation type="submission" date="2020-08" db="EMBL/GenBank/DDBJ databases">
        <title>A Genomic Blueprint of the Chicken Gut Microbiome.</title>
        <authorList>
            <person name="Gilroy R."/>
            <person name="Ravi A."/>
            <person name="Getino M."/>
            <person name="Pursley I."/>
            <person name="Horton D.L."/>
            <person name="Alikhan N.-F."/>
            <person name="Baker D."/>
            <person name="Gharbi K."/>
            <person name="Hall N."/>
            <person name="Watson M."/>
            <person name="Adriaenssens E.M."/>
            <person name="Foster-Nyarko E."/>
            <person name="Jarju S."/>
            <person name="Secka A."/>
            <person name="Antonio M."/>
            <person name="Oren A."/>
            <person name="Chaudhuri R."/>
            <person name="La Ragione R.M."/>
            <person name="Hildebrand F."/>
            <person name="Pallen M.J."/>
        </authorList>
    </citation>
    <scope>NUCLEOTIDE SEQUENCE [LARGE SCALE GENOMIC DNA]</scope>
    <source>
        <strain evidence="4 5">Sa2BUA2</strain>
    </source>
</reference>
<protein>
    <recommendedName>
        <fullName evidence="3">Trehalose 6-phosphate phosphatase</fullName>
        <ecNumber evidence="3">3.1.3.12</ecNumber>
    </recommendedName>
</protein>
<keyword evidence="1 3" id="KW-0378">Hydrolase</keyword>
<comment type="similarity">
    <text evidence="3">Belongs to the trehalose phosphatase family.</text>
</comment>
<comment type="cofactor">
    <cofactor evidence="3">
        <name>Mg(2+)</name>
        <dbReference type="ChEBI" id="CHEBI:18420"/>
    </cofactor>
</comment>
<evidence type="ECO:0000256" key="2">
    <source>
        <dbReference type="ARBA" id="ARBA00024179"/>
    </source>
</evidence>
<keyword evidence="5" id="KW-1185">Reference proteome</keyword>
<dbReference type="Gene3D" id="3.40.50.1000">
    <property type="entry name" value="HAD superfamily/HAD-like"/>
    <property type="match status" value="1"/>
</dbReference>
<evidence type="ECO:0000256" key="3">
    <source>
        <dbReference type="RuleBase" id="RU361117"/>
    </source>
</evidence>
<dbReference type="EMBL" id="JACSQC010000008">
    <property type="protein sequence ID" value="MBD8045222.1"/>
    <property type="molecule type" value="Genomic_DNA"/>
</dbReference>
<dbReference type="InterPro" id="IPR003337">
    <property type="entry name" value="Trehalose_PPase"/>
</dbReference>
<proteinExistence type="inferred from homology"/>
<comment type="pathway">
    <text evidence="3">Glycan biosynthesis; trehalose biosynthesis.</text>
</comment>
<dbReference type="PANTHER" id="PTHR43768">
    <property type="entry name" value="TREHALOSE 6-PHOSPHATE PHOSPHATASE"/>
    <property type="match status" value="1"/>
</dbReference>
<keyword evidence="3" id="KW-0479">Metal-binding</keyword>
<dbReference type="EC" id="3.1.3.12" evidence="3"/>
<name>A0ABR8YM71_9MICC</name>
<organism evidence="4 5">
    <name type="scientific">Arthrobacter pullicola</name>
    <dbReference type="NCBI Taxonomy" id="2762224"/>
    <lineage>
        <taxon>Bacteria</taxon>
        <taxon>Bacillati</taxon>
        <taxon>Actinomycetota</taxon>
        <taxon>Actinomycetes</taxon>
        <taxon>Micrococcales</taxon>
        <taxon>Micrococcaceae</taxon>
        <taxon>Arthrobacter</taxon>
    </lineage>
</organism>
<evidence type="ECO:0000256" key="1">
    <source>
        <dbReference type="ARBA" id="ARBA00022801"/>
    </source>
</evidence>
<sequence length="274" mass="28206">MVTDLPQRPAAGRRAAVIPPELRTALATLATADELLVATDFDGVMAPLVQRAEDARPLPESAAALRALAEVPHTSTALISGRALASLRHAASPEPETLLVGSHGAETWTGPNAEPLQLTPVQAALLARARQAVASVVDASPGCRLEDKPAGVVLHTRGAPDDVASAAVDAARGRLGELDGVQVTDGKRVLEASVVHSNKGEGIRALRELTGASAVLFAGDDVTDEHGFAALQRGDVGIKVGPGATAAGFRVDSPADFAEVLTHLLQLRRAAVEN</sequence>
<dbReference type="InterPro" id="IPR036412">
    <property type="entry name" value="HAD-like_sf"/>
</dbReference>
<comment type="function">
    <text evidence="2 3">Removes the phosphate from trehalose 6-phosphate to produce free trehalose.</text>
</comment>
<dbReference type="GO" id="GO:0004805">
    <property type="term" value="F:trehalose-phosphatase activity"/>
    <property type="evidence" value="ECO:0007669"/>
    <property type="project" value="UniProtKB-EC"/>
</dbReference>
<comment type="caution">
    <text evidence="4">The sequence shown here is derived from an EMBL/GenBank/DDBJ whole genome shotgun (WGS) entry which is preliminary data.</text>
</comment>
<dbReference type="NCBIfam" id="TIGR00685">
    <property type="entry name" value="T6PP"/>
    <property type="match status" value="1"/>
</dbReference>
<dbReference type="SUPFAM" id="SSF56784">
    <property type="entry name" value="HAD-like"/>
    <property type="match status" value="1"/>
</dbReference>
<comment type="catalytic activity">
    <reaction evidence="3">
        <text>alpha,alpha-trehalose 6-phosphate + H2O = alpha,alpha-trehalose + phosphate</text>
        <dbReference type="Rhea" id="RHEA:23420"/>
        <dbReference type="ChEBI" id="CHEBI:15377"/>
        <dbReference type="ChEBI" id="CHEBI:16551"/>
        <dbReference type="ChEBI" id="CHEBI:43474"/>
        <dbReference type="ChEBI" id="CHEBI:58429"/>
        <dbReference type="EC" id="3.1.3.12"/>
    </reaction>
</comment>
<evidence type="ECO:0000313" key="5">
    <source>
        <dbReference type="Proteomes" id="UP000652763"/>
    </source>
</evidence>
<evidence type="ECO:0000313" key="4">
    <source>
        <dbReference type="EMBL" id="MBD8045222.1"/>
    </source>
</evidence>
<dbReference type="InterPro" id="IPR023214">
    <property type="entry name" value="HAD_sf"/>
</dbReference>
<dbReference type="InterPro" id="IPR044651">
    <property type="entry name" value="OTSB-like"/>
</dbReference>
<accession>A0ABR8YM71</accession>
<dbReference type="Pfam" id="PF02358">
    <property type="entry name" value="Trehalose_PPase"/>
    <property type="match status" value="1"/>
</dbReference>
<dbReference type="PANTHER" id="PTHR43768:SF3">
    <property type="entry name" value="TREHALOSE 6-PHOSPHATE PHOSPHATASE"/>
    <property type="match status" value="1"/>
</dbReference>
<gene>
    <name evidence="4" type="primary">otsB</name>
    <name evidence="4" type="ORF">H9638_15535</name>
</gene>